<reference evidence="3 4" key="1">
    <citation type="submission" date="2016-02" db="EMBL/GenBank/DDBJ databases">
        <title>Draft genome sequence of hydrocarbon degrading Staphylococcus saprophyticus Strain CNV2, isolated from crude-oil contaminated soil from Noonmati Oil Refinery, Guwahati, Assam, India.</title>
        <authorList>
            <person name="Mukherjee A."/>
            <person name="Chettri B."/>
            <person name="Langpoklakpam J."/>
            <person name="Singh A.K."/>
            <person name="Chattopadhyay D.J."/>
        </authorList>
    </citation>
    <scope>NUCLEOTIDE SEQUENCE [LARGE SCALE GENOMIC DNA]</scope>
    <source>
        <strain evidence="3 4">CNV2</strain>
    </source>
</reference>
<feature type="transmembrane region" description="Helical" evidence="2">
    <location>
        <begin position="69"/>
        <end position="95"/>
    </location>
</feature>
<feature type="transmembrane region" description="Helical" evidence="2">
    <location>
        <begin position="107"/>
        <end position="127"/>
    </location>
</feature>
<organism evidence="3 4">
    <name type="scientific">Staphylococcus kloosii</name>
    <dbReference type="NCBI Taxonomy" id="29384"/>
    <lineage>
        <taxon>Bacteria</taxon>
        <taxon>Bacillati</taxon>
        <taxon>Bacillota</taxon>
        <taxon>Bacilli</taxon>
        <taxon>Bacillales</taxon>
        <taxon>Staphylococcaceae</taxon>
        <taxon>Staphylococcus</taxon>
    </lineage>
</organism>
<evidence type="ECO:0008006" key="5">
    <source>
        <dbReference type="Google" id="ProtNLM"/>
    </source>
</evidence>
<dbReference type="PANTHER" id="PTHR34980:SF2">
    <property type="entry name" value="INNER MEMBRANE PROTEIN YHAH-RELATED"/>
    <property type="match status" value="1"/>
</dbReference>
<protein>
    <recommendedName>
        <fullName evidence="5">DUF805 domain-containing protein</fullName>
    </recommendedName>
</protein>
<proteinExistence type="predicted"/>
<keyword evidence="2" id="KW-0472">Membrane</keyword>
<feature type="compositionally biased region" description="Polar residues" evidence="1">
    <location>
        <begin position="195"/>
        <end position="204"/>
    </location>
</feature>
<evidence type="ECO:0000256" key="1">
    <source>
        <dbReference type="SAM" id="MobiDB-lite"/>
    </source>
</evidence>
<feature type="transmembrane region" description="Helical" evidence="2">
    <location>
        <begin position="139"/>
        <end position="163"/>
    </location>
</feature>
<keyword evidence="2" id="KW-1133">Transmembrane helix</keyword>
<sequence>MTSKVGFGTAYKLFWKNYVNFTGRSRRSEYWYTVLWHIIVCIPGILLLVGGIIGTIMGLIDNNASTSGVSIFCLIVSWIYLALYGLATIIPNYALLIRRFHDTGRTMVVPIILFSFSIVINVVPSIISAQLSDNNSLTGSIVVLIFYLAYLVLTVYQIVITCLDSQRNSNKYGLSPKYQDTKANSSAGISHENDINNQHNNLTQ</sequence>
<dbReference type="RefSeq" id="WP_061853566.1">
    <property type="nucleotide sequence ID" value="NZ_LUGM01000002.1"/>
</dbReference>
<evidence type="ECO:0000256" key="2">
    <source>
        <dbReference type="SAM" id="Phobius"/>
    </source>
</evidence>
<name>A0A151A257_9STAP</name>
<keyword evidence="2" id="KW-0812">Transmembrane</keyword>
<dbReference type="AlphaFoldDB" id="A0A151A257"/>
<dbReference type="Pfam" id="PF05656">
    <property type="entry name" value="DUF805"/>
    <property type="match status" value="1"/>
</dbReference>
<dbReference type="GO" id="GO:0005886">
    <property type="term" value="C:plasma membrane"/>
    <property type="evidence" value="ECO:0007669"/>
    <property type="project" value="TreeGrafter"/>
</dbReference>
<feature type="region of interest" description="Disordered" evidence="1">
    <location>
        <begin position="183"/>
        <end position="204"/>
    </location>
</feature>
<comment type="caution">
    <text evidence="3">The sequence shown here is derived from an EMBL/GenBank/DDBJ whole genome shotgun (WGS) entry which is preliminary data.</text>
</comment>
<evidence type="ECO:0000313" key="3">
    <source>
        <dbReference type="EMBL" id="KYH13335.1"/>
    </source>
</evidence>
<dbReference type="Proteomes" id="UP000075418">
    <property type="component" value="Unassembled WGS sequence"/>
</dbReference>
<dbReference type="InterPro" id="IPR008523">
    <property type="entry name" value="DUF805"/>
</dbReference>
<accession>A0A151A257</accession>
<evidence type="ECO:0000313" key="4">
    <source>
        <dbReference type="Proteomes" id="UP000075418"/>
    </source>
</evidence>
<gene>
    <name evidence="3" type="ORF">A0131_00725</name>
</gene>
<feature type="transmembrane region" description="Helical" evidence="2">
    <location>
        <begin position="34"/>
        <end position="57"/>
    </location>
</feature>
<dbReference type="EMBL" id="LUGM01000002">
    <property type="protein sequence ID" value="KYH13335.1"/>
    <property type="molecule type" value="Genomic_DNA"/>
</dbReference>
<dbReference type="PANTHER" id="PTHR34980">
    <property type="entry name" value="INNER MEMBRANE PROTEIN-RELATED-RELATED"/>
    <property type="match status" value="1"/>
</dbReference>